<evidence type="ECO:0000256" key="5">
    <source>
        <dbReference type="ARBA" id="ARBA00022801"/>
    </source>
</evidence>
<reference evidence="6" key="1">
    <citation type="submission" date="2013-04" db="EMBL/GenBank/DDBJ databases">
        <title>The Genome Sequence of Fonticula alba ATCC 38817.</title>
        <authorList>
            <consortium name="The Broad Institute Genomics Platform"/>
            <person name="Russ C."/>
            <person name="Cuomo C."/>
            <person name="Burger G."/>
            <person name="Gray M.W."/>
            <person name="Holland P.W.H."/>
            <person name="King N."/>
            <person name="Lang F.B.F."/>
            <person name="Roger A.J."/>
            <person name="Ruiz-Trillo I."/>
            <person name="Brown M."/>
            <person name="Walker B."/>
            <person name="Young S."/>
            <person name="Zeng Q."/>
            <person name="Gargeya S."/>
            <person name="Fitzgerald M."/>
            <person name="Haas B."/>
            <person name="Abouelleil A."/>
            <person name="Allen A.W."/>
            <person name="Alvarado L."/>
            <person name="Arachchi H.M."/>
            <person name="Berlin A.M."/>
            <person name="Chapman S.B."/>
            <person name="Gainer-Dewar J."/>
            <person name="Goldberg J."/>
            <person name="Griggs A."/>
            <person name="Gujja S."/>
            <person name="Hansen M."/>
            <person name="Howarth C."/>
            <person name="Imamovic A."/>
            <person name="Ireland A."/>
            <person name="Larimer J."/>
            <person name="McCowan C."/>
            <person name="Murphy C."/>
            <person name="Pearson M."/>
            <person name="Poon T.W."/>
            <person name="Priest M."/>
            <person name="Roberts A."/>
            <person name="Saif S."/>
            <person name="Shea T."/>
            <person name="Sisk P."/>
            <person name="Sykes S."/>
            <person name="Wortman J."/>
            <person name="Nusbaum C."/>
            <person name="Birren B."/>
        </authorList>
    </citation>
    <scope>NUCLEOTIDE SEQUENCE [LARGE SCALE GENOMIC DNA]</scope>
    <source>
        <strain evidence="6">ATCC 38817</strain>
    </source>
</reference>
<keyword evidence="5" id="KW-0378">Hydrolase</keyword>
<dbReference type="OMA" id="RCKPLYI"/>
<dbReference type="GeneID" id="20526810"/>
<dbReference type="eggNOG" id="KOG4417">
    <property type="taxonomic scope" value="Eukaryota"/>
</dbReference>
<dbReference type="PANTHER" id="PTHR28511">
    <property type="entry name" value="ENDONUCLEASE V"/>
    <property type="match status" value="1"/>
</dbReference>
<dbReference type="CDD" id="cd06559">
    <property type="entry name" value="Endonuclease_V"/>
    <property type="match status" value="1"/>
</dbReference>
<keyword evidence="3" id="KW-0540">Nuclease</keyword>
<dbReference type="RefSeq" id="XP_009494257.1">
    <property type="nucleotide sequence ID" value="XM_009495982.1"/>
</dbReference>
<dbReference type="GO" id="GO:0005730">
    <property type="term" value="C:nucleolus"/>
    <property type="evidence" value="ECO:0007669"/>
    <property type="project" value="TreeGrafter"/>
</dbReference>
<dbReference type="GO" id="GO:0005737">
    <property type="term" value="C:cytoplasm"/>
    <property type="evidence" value="ECO:0007669"/>
    <property type="project" value="UniProtKB-SubCell"/>
</dbReference>
<dbReference type="STRING" id="691883.A0A058ZA12"/>
<protein>
    <recommendedName>
        <fullName evidence="8">Endonuclease V</fullName>
    </recommendedName>
</protein>
<sequence length="204" mass="22389">MRLAYEASLMTTVEVEYIPGFLAFRESPPLQQLLEHVRQSSPTHFPDMLLVDGNGLLHERSCGLASYLGVQIDLPTIGVSKTFFKLPGIEAEDVSSRAAAELTQSGSFFDLIDSSGRVKGRAMRATKKSSRPIFVSVGHRVSLDTAVRVVHGSCEFRLPEPIRHADQVSRTLLKAFCLNASTGQRPWSLAGGPEFSERVFPTAK</sequence>
<comment type="subcellular location">
    <subcellularLocation>
        <location evidence="1">Cytoplasm</location>
    </subcellularLocation>
</comment>
<dbReference type="GO" id="GO:0006281">
    <property type="term" value="P:DNA repair"/>
    <property type="evidence" value="ECO:0007669"/>
    <property type="project" value="InterPro"/>
</dbReference>
<dbReference type="Proteomes" id="UP000030693">
    <property type="component" value="Unassembled WGS sequence"/>
</dbReference>
<name>A0A058ZA12_FONAL</name>
<proteinExistence type="predicted"/>
<evidence type="ECO:0008006" key="8">
    <source>
        <dbReference type="Google" id="ProtNLM"/>
    </source>
</evidence>
<keyword evidence="7" id="KW-1185">Reference proteome</keyword>
<dbReference type="GO" id="GO:0003727">
    <property type="term" value="F:single-stranded RNA binding"/>
    <property type="evidence" value="ECO:0007669"/>
    <property type="project" value="TreeGrafter"/>
</dbReference>
<dbReference type="Gene3D" id="3.30.2170.10">
    <property type="entry name" value="archaeoglobus fulgidus dsm 4304 superfamily"/>
    <property type="match status" value="1"/>
</dbReference>
<dbReference type="OrthoDB" id="20018at2759"/>
<dbReference type="Pfam" id="PF04493">
    <property type="entry name" value="Endonuclease_5"/>
    <property type="match status" value="1"/>
</dbReference>
<evidence type="ECO:0000256" key="4">
    <source>
        <dbReference type="ARBA" id="ARBA00022759"/>
    </source>
</evidence>
<accession>A0A058ZA12</accession>
<keyword evidence="2" id="KW-0963">Cytoplasm</keyword>
<keyword evidence="4" id="KW-0255">Endonuclease</keyword>
<gene>
    <name evidence="6" type="ORF">H696_02085</name>
</gene>
<evidence type="ECO:0000256" key="3">
    <source>
        <dbReference type="ARBA" id="ARBA00022722"/>
    </source>
</evidence>
<evidence type="ECO:0000256" key="1">
    <source>
        <dbReference type="ARBA" id="ARBA00004496"/>
    </source>
</evidence>
<dbReference type="GO" id="GO:0016891">
    <property type="term" value="F:RNA endonuclease activity producing 5'-phosphomonoesters, hydrolytic mechanism"/>
    <property type="evidence" value="ECO:0007669"/>
    <property type="project" value="TreeGrafter"/>
</dbReference>
<evidence type="ECO:0000256" key="2">
    <source>
        <dbReference type="ARBA" id="ARBA00022490"/>
    </source>
</evidence>
<dbReference type="PANTHER" id="PTHR28511:SF1">
    <property type="entry name" value="ENDONUCLEASE V"/>
    <property type="match status" value="1"/>
</dbReference>
<dbReference type="InterPro" id="IPR007581">
    <property type="entry name" value="Endonuclease-V"/>
</dbReference>
<evidence type="ECO:0000313" key="7">
    <source>
        <dbReference type="Proteomes" id="UP000030693"/>
    </source>
</evidence>
<dbReference type="EMBL" id="KB932203">
    <property type="protein sequence ID" value="KCV71134.1"/>
    <property type="molecule type" value="Genomic_DNA"/>
</dbReference>
<evidence type="ECO:0000313" key="6">
    <source>
        <dbReference type="EMBL" id="KCV71134.1"/>
    </source>
</evidence>
<organism evidence="6">
    <name type="scientific">Fonticula alba</name>
    <name type="common">Slime mold</name>
    <dbReference type="NCBI Taxonomy" id="691883"/>
    <lineage>
        <taxon>Eukaryota</taxon>
        <taxon>Rotosphaerida</taxon>
        <taxon>Fonticulaceae</taxon>
        <taxon>Fonticula</taxon>
    </lineage>
</organism>
<dbReference type="AlphaFoldDB" id="A0A058ZA12"/>